<dbReference type="CDD" id="cd19481">
    <property type="entry name" value="RecA-like_protease"/>
    <property type="match status" value="1"/>
</dbReference>
<dbReference type="GO" id="GO:0005524">
    <property type="term" value="F:ATP binding"/>
    <property type="evidence" value="ECO:0007669"/>
    <property type="project" value="InterPro"/>
</dbReference>
<name>A0A6A5TJG3_9PLEO</name>
<evidence type="ECO:0000313" key="4">
    <source>
        <dbReference type="Proteomes" id="UP000800035"/>
    </source>
</evidence>
<feature type="region of interest" description="Disordered" evidence="1">
    <location>
        <begin position="657"/>
        <end position="683"/>
    </location>
</feature>
<keyword evidence="3" id="KW-0378">Hydrolase</keyword>
<dbReference type="InterPro" id="IPR027417">
    <property type="entry name" value="P-loop_NTPase"/>
</dbReference>
<protein>
    <submittedName>
        <fullName evidence="3">P-loop containing nucleoside triphosphate hydrolase protein</fullName>
    </submittedName>
</protein>
<keyword evidence="4" id="KW-1185">Reference proteome</keyword>
<dbReference type="Gene3D" id="3.40.50.300">
    <property type="entry name" value="P-loop containing nucleotide triphosphate hydrolases"/>
    <property type="match status" value="1"/>
</dbReference>
<dbReference type="Pfam" id="PF22942">
    <property type="entry name" value="DUF7025"/>
    <property type="match status" value="1"/>
</dbReference>
<dbReference type="SUPFAM" id="SSF52540">
    <property type="entry name" value="P-loop containing nucleoside triphosphate hydrolases"/>
    <property type="match status" value="1"/>
</dbReference>
<dbReference type="EMBL" id="ML977006">
    <property type="protein sequence ID" value="KAF1952993.1"/>
    <property type="molecule type" value="Genomic_DNA"/>
</dbReference>
<dbReference type="InterPro" id="IPR003959">
    <property type="entry name" value="ATPase_AAA_core"/>
</dbReference>
<dbReference type="GO" id="GO:0016887">
    <property type="term" value="F:ATP hydrolysis activity"/>
    <property type="evidence" value="ECO:0007669"/>
    <property type="project" value="InterPro"/>
</dbReference>
<dbReference type="Proteomes" id="UP000800035">
    <property type="component" value="Unassembled WGS sequence"/>
</dbReference>
<dbReference type="InterPro" id="IPR054289">
    <property type="entry name" value="DUF7025"/>
</dbReference>
<feature type="domain" description="AAA+ ATPase" evidence="2">
    <location>
        <begin position="449"/>
        <end position="589"/>
    </location>
</feature>
<evidence type="ECO:0000259" key="2">
    <source>
        <dbReference type="SMART" id="SM00382"/>
    </source>
</evidence>
<dbReference type="PANTHER" id="PTHR46411">
    <property type="entry name" value="FAMILY ATPASE, PUTATIVE-RELATED"/>
    <property type="match status" value="1"/>
</dbReference>
<evidence type="ECO:0000256" key="1">
    <source>
        <dbReference type="SAM" id="MobiDB-lite"/>
    </source>
</evidence>
<evidence type="ECO:0000313" key="3">
    <source>
        <dbReference type="EMBL" id="KAF1952993.1"/>
    </source>
</evidence>
<dbReference type="OrthoDB" id="10042665at2759"/>
<dbReference type="InterPro" id="IPR003593">
    <property type="entry name" value="AAA+_ATPase"/>
</dbReference>
<feature type="compositionally biased region" description="Basic and acidic residues" evidence="1">
    <location>
        <begin position="657"/>
        <end position="676"/>
    </location>
</feature>
<proteinExistence type="predicted"/>
<reference evidence="3" key="1">
    <citation type="journal article" date="2020" name="Stud. Mycol.">
        <title>101 Dothideomycetes genomes: a test case for predicting lifestyles and emergence of pathogens.</title>
        <authorList>
            <person name="Haridas S."/>
            <person name="Albert R."/>
            <person name="Binder M."/>
            <person name="Bloem J."/>
            <person name="Labutti K."/>
            <person name="Salamov A."/>
            <person name="Andreopoulos B."/>
            <person name="Baker S."/>
            <person name="Barry K."/>
            <person name="Bills G."/>
            <person name="Bluhm B."/>
            <person name="Cannon C."/>
            <person name="Castanera R."/>
            <person name="Culley D."/>
            <person name="Daum C."/>
            <person name="Ezra D."/>
            <person name="Gonzalez J."/>
            <person name="Henrissat B."/>
            <person name="Kuo A."/>
            <person name="Liang C."/>
            <person name="Lipzen A."/>
            <person name="Lutzoni F."/>
            <person name="Magnuson J."/>
            <person name="Mondo S."/>
            <person name="Nolan M."/>
            <person name="Ohm R."/>
            <person name="Pangilinan J."/>
            <person name="Park H.-J."/>
            <person name="Ramirez L."/>
            <person name="Alfaro M."/>
            <person name="Sun H."/>
            <person name="Tritt A."/>
            <person name="Yoshinaga Y."/>
            <person name="Zwiers L.-H."/>
            <person name="Turgeon B."/>
            <person name="Goodwin S."/>
            <person name="Spatafora J."/>
            <person name="Crous P."/>
            <person name="Grigoriev I."/>
        </authorList>
    </citation>
    <scope>NUCLEOTIDE SEQUENCE</scope>
    <source>
        <strain evidence="3">CBS 675.92</strain>
    </source>
</reference>
<dbReference type="AlphaFoldDB" id="A0A6A5TJG3"/>
<accession>A0A6A5TJG3</accession>
<dbReference type="PANTHER" id="PTHR46411:SF3">
    <property type="entry name" value="AAA+ ATPASE DOMAIN-CONTAINING PROTEIN"/>
    <property type="match status" value="1"/>
</dbReference>
<gene>
    <name evidence="3" type="ORF">CC80DRAFT_164311</name>
</gene>
<dbReference type="Pfam" id="PF00004">
    <property type="entry name" value="AAA"/>
    <property type="match status" value="1"/>
</dbReference>
<dbReference type="SMART" id="SM00382">
    <property type="entry name" value="AAA"/>
    <property type="match status" value="1"/>
</dbReference>
<sequence>MAASSQFSLPPISELFKDPFKRSTEDDAPTEKAKGSKCAVSFCDARYNAKGSRTYLHAGSTTFLNTPKIQGNEASALVVIKYYDDGGNFEYSETDINSPHIRDALRKVVDSDYPDMNPKSDGFTTRNFTHCLFFHREQLREYGRLLEDGEAARHVNLALEHLYENHSRGLRIFKENVEDNVESDEATPALGFDDLWMAFRPGDLVTRKVREMDTICRVVKTSYGRCSCRGSRYLTVTLRMLDCNGEFFGHRDENYEIGEKKISGYVQLRDLTIRPLKYLQASERGTLLRAARVRGEKFIRLAAGIHHCDYHGLAELTKDEIHECMDEYSSSTAMVKGRVMIDSLRFSQVREENTPDLRQQPRYMISKAEHETISDDEKLLAYHSLMGFSLANKKWGLFRIEYTDEVKYNDNAFEKLILPKIQKNMVRALVSAHEEGSLSFDDIIAGKGQGMTILLHGGPGLGKTLTAESVAEHVKRPLYAITAADFSEKLSVTEKRLTDVFDLTSHWSAVLLIDEADVFLAQRTFADVERNAIVAVFLRALEYYSGVLILTTNRVTTLDTAFKSRIHLGIKYHPLSTAARREIWHTFIDKSVDRDKTQCLDDAFLDELADHKIDGRMIKNAVRMAHALAVDAGENMSQSHLQDAVKAMALFEHDMAQANEEERGERGPDIRRPEEHRKRRRVS</sequence>
<organism evidence="3 4">
    <name type="scientific">Byssothecium circinans</name>
    <dbReference type="NCBI Taxonomy" id="147558"/>
    <lineage>
        <taxon>Eukaryota</taxon>
        <taxon>Fungi</taxon>
        <taxon>Dikarya</taxon>
        <taxon>Ascomycota</taxon>
        <taxon>Pezizomycotina</taxon>
        <taxon>Dothideomycetes</taxon>
        <taxon>Pleosporomycetidae</taxon>
        <taxon>Pleosporales</taxon>
        <taxon>Massarineae</taxon>
        <taxon>Massarinaceae</taxon>
        <taxon>Byssothecium</taxon>
    </lineage>
</organism>